<dbReference type="PROSITE" id="PS51977">
    <property type="entry name" value="WGR"/>
    <property type="match status" value="1"/>
</dbReference>
<dbReference type="SMART" id="SM00773">
    <property type="entry name" value="WGR"/>
    <property type="match status" value="1"/>
</dbReference>
<dbReference type="EMBL" id="JAHKKG010000008">
    <property type="protein sequence ID" value="MBU2667105.1"/>
    <property type="molecule type" value="Genomic_DNA"/>
</dbReference>
<dbReference type="InterPro" id="IPR025406">
    <property type="entry name" value="DUF4132"/>
</dbReference>
<dbReference type="InterPro" id="IPR008893">
    <property type="entry name" value="WGR_domain"/>
</dbReference>
<dbReference type="Proteomes" id="UP001519654">
    <property type="component" value="Unassembled WGS sequence"/>
</dbReference>
<feature type="region of interest" description="Disordered" evidence="1">
    <location>
        <begin position="72"/>
        <end position="95"/>
    </location>
</feature>
<dbReference type="PANTHER" id="PTHR30634:SF13">
    <property type="entry name" value="PROTEIN YEHF"/>
    <property type="match status" value="1"/>
</dbReference>
<accession>A0ABS5YUH2</accession>
<feature type="domain" description="WGR" evidence="2">
    <location>
        <begin position="1"/>
        <end position="77"/>
    </location>
</feature>
<feature type="compositionally biased region" description="Low complexity" evidence="1">
    <location>
        <begin position="85"/>
        <end position="95"/>
    </location>
</feature>
<reference evidence="3 4" key="1">
    <citation type="submission" date="2021-06" db="EMBL/GenBank/DDBJ databases">
        <title>Actinoplanes lichenicola sp. nov., and Actinoplanes ovalisporus sp. nov., isolated from lichen in Thailand.</title>
        <authorList>
            <person name="Saeng-In P."/>
            <person name="Kanchanasin P."/>
            <person name="Yuki M."/>
            <person name="Kudo T."/>
            <person name="Ohkuma M."/>
            <person name="Phongsopitanun W."/>
            <person name="Tanasupawat S."/>
        </authorList>
    </citation>
    <scope>NUCLEOTIDE SEQUENCE [LARGE SCALE GENOMIC DNA]</scope>
    <source>
        <strain evidence="3 4">NBRC 110975</strain>
    </source>
</reference>
<organism evidence="3 4">
    <name type="scientific">Paractinoplanes bogorensis</name>
    <dbReference type="NCBI Taxonomy" id="1610840"/>
    <lineage>
        <taxon>Bacteria</taxon>
        <taxon>Bacillati</taxon>
        <taxon>Actinomycetota</taxon>
        <taxon>Actinomycetes</taxon>
        <taxon>Micromonosporales</taxon>
        <taxon>Micromonosporaceae</taxon>
        <taxon>Paractinoplanes</taxon>
    </lineage>
</organism>
<dbReference type="RefSeq" id="WP_215791359.1">
    <property type="nucleotide sequence ID" value="NZ_JAHKKG010000008.1"/>
</dbReference>
<evidence type="ECO:0000259" key="2">
    <source>
        <dbReference type="PROSITE" id="PS51977"/>
    </source>
</evidence>
<dbReference type="Pfam" id="PF05406">
    <property type="entry name" value="WGR"/>
    <property type="match status" value="1"/>
</dbReference>
<dbReference type="CDD" id="cd07996">
    <property type="entry name" value="WGR_MMR_like"/>
    <property type="match status" value="1"/>
</dbReference>
<proteinExistence type="predicted"/>
<dbReference type="SUPFAM" id="SSF142921">
    <property type="entry name" value="WGR domain-like"/>
    <property type="match status" value="1"/>
</dbReference>
<dbReference type="InterPro" id="IPR050458">
    <property type="entry name" value="LolB"/>
</dbReference>
<dbReference type="PANTHER" id="PTHR30634">
    <property type="entry name" value="OUTER MEMBRANE LOLAB LIPOPROTEIN INSERTION APPARATUS"/>
    <property type="match status" value="1"/>
</dbReference>
<dbReference type="Gene3D" id="2.20.140.10">
    <property type="entry name" value="WGR domain"/>
    <property type="match status" value="1"/>
</dbReference>
<dbReference type="InterPro" id="IPR049809">
    <property type="entry name" value="YehF/YfeS-like_WGR"/>
</dbReference>
<evidence type="ECO:0000313" key="4">
    <source>
        <dbReference type="Proteomes" id="UP001519654"/>
    </source>
</evidence>
<gene>
    <name evidence="3" type="ORF">KOI35_26715</name>
</gene>
<comment type="caution">
    <text evidence="3">The sequence shown here is derived from an EMBL/GenBank/DDBJ whole genome shotgun (WGS) entry which is preliminary data.</text>
</comment>
<dbReference type="InterPro" id="IPR036930">
    <property type="entry name" value="WGR_dom_sf"/>
</dbReference>
<sequence>MRSFEFVEGTSAKFWAITRDGLDVTVRYGRVGTNGQTKVKSFGTSAGATDHEAKLIAEKVRKGYKETTVGVVAAGPDSSPPPASTAPAPAAGSDAAPVPAARAVLVEDEDSFVLPATWKRYRAARRDRDATPVTPDPKSRAIVEKLLSTVPRYSGKQADFVWLMLGNQDTEPNLATGGLAWLKGEPGVTPGGAAAVALATAVGNWGEVEKLSAFADEWLAHYGLLFAVDAASELFALKLRDQKSYGAQPAPVVHMSGTDSRAAWRVDAALVIGLRVRSMLAGAPDEDYAAAVALLARKRADGRYQRAATSLIAPTETAWVDEDFAAAAAAQDSYLCAVTLLSATTAAQIAQVGPLAQEHLVVGSMTMLTTLLDGAGVDASTQLFAWLDRDFSDADARRRLLMMVAGLPTDEAMAGLIERVDGKYVQPALLEAAARFPARALRLLAASPARKVVPDLLRAHVLAHRDLTAHLLPQLDPGAAARVQSVVDSADSVVEAPAGAVPPLLTNPPWTNRKRAAKPAVIGGLTAQDPPALIWRDGEEKAWRETSVNTYGNSDRNWPQIAERVRDNRAQWHEATLLFAEGPEAIALPVLNAYDPRDLWDVNRWMRVAVARFGLRVLPAVLTLARRSATEMAEVIQPLAAPEIAVLAADWLARLKSVRKSALAWLLRHPAYAARALVPNALGVAGVARRQAEQALLALAANGHSDAVRAAGAAYGAGAAEAIETLLSTDPLAVLPARMPSVPAWATPGLLPPVRLRDGSGALPADAITNLVTVFALGKPGEPYAGVALVKQACDPESLAEFGWGMFQRWQATGGNSKENWALDALGLIGDDETVRRLTPMILAWPGEGGHQRAVTGVQILADIGTDVALMHLHGIAQRAKFKGLKAAANQKMDEVAEALGLTAEQLADRLVPDFALAADGSMILDYGPRQFTVGFDEQLRPYVADASGKHLKALPKPGVRDDAELAPAAFKQFSALKKDVRTVATDQIRRLERAMVTGRRWTGDEFQRLFVDHPLVWHVVRRLVWGVYTDGALTGSVRVAEDRTYADAQDEPVELAADATVGVAHPLHLGDTLPDWAEVFADYEILQPFPQLSRETFALTEPEAAGLELTRFQGAEVPTGKVIGLERKGWLRELPQDGGVQGHIAFALAAGTELRVDLDPGIAVGAMDIFPEQKLQRIWLYDGTGNYWRREGSLPLGRLDAVAASELIRDLTEVTA</sequence>
<keyword evidence="4" id="KW-1185">Reference proteome</keyword>
<evidence type="ECO:0000313" key="3">
    <source>
        <dbReference type="EMBL" id="MBU2667105.1"/>
    </source>
</evidence>
<protein>
    <submittedName>
        <fullName evidence="3">DUF4132 domain-containing protein</fullName>
    </submittedName>
</protein>
<name>A0ABS5YUH2_9ACTN</name>
<evidence type="ECO:0000256" key="1">
    <source>
        <dbReference type="SAM" id="MobiDB-lite"/>
    </source>
</evidence>
<dbReference type="Pfam" id="PF13569">
    <property type="entry name" value="DUF4132"/>
    <property type="match status" value="1"/>
</dbReference>